<gene>
    <name evidence="1" type="ORF">SPRG_03886</name>
</gene>
<accession>A0A067CXN5</accession>
<dbReference type="Proteomes" id="UP000030745">
    <property type="component" value="Unassembled WGS sequence"/>
</dbReference>
<keyword evidence="2" id="KW-1185">Reference proteome</keyword>
<evidence type="ECO:0000313" key="1">
    <source>
        <dbReference type="EMBL" id="KDO31271.1"/>
    </source>
</evidence>
<dbReference type="OrthoDB" id="68089at2759"/>
<dbReference type="EMBL" id="KK583198">
    <property type="protein sequence ID" value="KDO31271.1"/>
    <property type="molecule type" value="Genomic_DNA"/>
</dbReference>
<dbReference type="GeneID" id="24126363"/>
<name>A0A067CXN5_SAPPC</name>
<sequence>MAKAEASIAPAVPARQRSLQKYRAKKKESQTQLQDKVIRLRVHVAQLEDQLTSHTLALPPPMPTFAGLANVAREFFSVFEHGFSDPGQAAYKDQLHFLYCTTSPDFSFMGEADGMSMLFRQWGFYTKVFASFTHVCDGAETIALTDDEIVVQARTTLHLRLSRASIATIYPNLIAVNEPLVQSLIGKMLRVPMHALFYMYKDTTAVHTFTVDADITTAAITLLGNVSDAAIALESSRYEATARLNL</sequence>
<reference evidence="1 2" key="1">
    <citation type="journal article" date="2013" name="PLoS Genet.">
        <title>Distinctive expansion of potential virulence genes in the genome of the oomycete fish pathogen Saprolegnia parasitica.</title>
        <authorList>
            <person name="Jiang R.H."/>
            <person name="de Bruijn I."/>
            <person name="Haas B.J."/>
            <person name="Belmonte R."/>
            <person name="Lobach L."/>
            <person name="Christie J."/>
            <person name="van den Ackerveken G."/>
            <person name="Bottin A."/>
            <person name="Bulone V."/>
            <person name="Diaz-Moreno S.M."/>
            <person name="Dumas B."/>
            <person name="Fan L."/>
            <person name="Gaulin E."/>
            <person name="Govers F."/>
            <person name="Grenville-Briggs L.J."/>
            <person name="Horner N.R."/>
            <person name="Levin J.Z."/>
            <person name="Mammella M."/>
            <person name="Meijer H.J."/>
            <person name="Morris P."/>
            <person name="Nusbaum C."/>
            <person name="Oome S."/>
            <person name="Phillips A.J."/>
            <person name="van Rooyen D."/>
            <person name="Rzeszutek E."/>
            <person name="Saraiva M."/>
            <person name="Secombes C.J."/>
            <person name="Seidl M.F."/>
            <person name="Snel B."/>
            <person name="Stassen J.H."/>
            <person name="Sykes S."/>
            <person name="Tripathy S."/>
            <person name="van den Berg H."/>
            <person name="Vega-Arreguin J.C."/>
            <person name="Wawra S."/>
            <person name="Young S.K."/>
            <person name="Zeng Q."/>
            <person name="Dieguez-Uribeondo J."/>
            <person name="Russ C."/>
            <person name="Tyler B.M."/>
            <person name="van West P."/>
        </authorList>
    </citation>
    <scope>NUCLEOTIDE SEQUENCE [LARGE SCALE GENOMIC DNA]</scope>
    <source>
        <strain evidence="1 2">CBS 223.65</strain>
    </source>
</reference>
<dbReference type="RefSeq" id="XP_012197870.1">
    <property type="nucleotide sequence ID" value="XM_012342480.1"/>
</dbReference>
<dbReference type="KEGG" id="spar:SPRG_03886"/>
<organism evidence="1 2">
    <name type="scientific">Saprolegnia parasitica (strain CBS 223.65)</name>
    <dbReference type="NCBI Taxonomy" id="695850"/>
    <lineage>
        <taxon>Eukaryota</taxon>
        <taxon>Sar</taxon>
        <taxon>Stramenopiles</taxon>
        <taxon>Oomycota</taxon>
        <taxon>Saprolegniomycetes</taxon>
        <taxon>Saprolegniales</taxon>
        <taxon>Saprolegniaceae</taxon>
        <taxon>Saprolegnia</taxon>
    </lineage>
</organism>
<protein>
    <recommendedName>
        <fullName evidence="3">BZIP domain-containing protein</fullName>
    </recommendedName>
</protein>
<dbReference type="VEuPathDB" id="FungiDB:SPRG_03886"/>
<proteinExistence type="predicted"/>
<dbReference type="OMA" id="FASFTHV"/>
<evidence type="ECO:0000313" key="2">
    <source>
        <dbReference type="Proteomes" id="UP000030745"/>
    </source>
</evidence>
<dbReference type="AlphaFoldDB" id="A0A067CXN5"/>
<evidence type="ECO:0008006" key="3">
    <source>
        <dbReference type="Google" id="ProtNLM"/>
    </source>
</evidence>